<accession>A0ABS6BB93</accession>
<keyword evidence="2" id="KW-0547">Nucleotide-binding</keyword>
<evidence type="ECO:0000259" key="4">
    <source>
        <dbReference type="PROSITE" id="PS50893"/>
    </source>
</evidence>
<dbReference type="EMBL" id="JAHKNI010000018">
    <property type="protein sequence ID" value="MBU3067036.1"/>
    <property type="molecule type" value="Genomic_DNA"/>
</dbReference>
<feature type="domain" description="ABC transporter" evidence="4">
    <location>
        <begin position="332"/>
        <end position="531"/>
    </location>
</feature>
<evidence type="ECO:0000256" key="3">
    <source>
        <dbReference type="ARBA" id="ARBA00022840"/>
    </source>
</evidence>
<feature type="domain" description="ABC transporter" evidence="4">
    <location>
        <begin position="9"/>
        <end position="241"/>
    </location>
</feature>
<dbReference type="Gene3D" id="3.40.50.300">
    <property type="entry name" value="P-loop containing nucleotide triphosphate hydrolases"/>
    <property type="match status" value="2"/>
</dbReference>
<organism evidence="5 6">
    <name type="scientific">Nocardia albiluteola</name>
    <dbReference type="NCBI Taxonomy" id="2842303"/>
    <lineage>
        <taxon>Bacteria</taxon>
        <taxon>Bacillati</taxon>
        <taxon>Actinomycetota</taxon>
        <taxon>Actinomycetes</taxon>
        <taxon>Mycobacteriales</taxon>
        <taxon>Nocardiaceae</taxon>
        <taxon>Nocardia</taxon>
    </lineage>
</organism>
<comment type="caution">
    <text evidence="5">The sequence shown here is derived from an EMBL/GenBank/DDBJ whole genome shotgun (WGS) entry which is preliminary data.</text>
</comment>
<evidence type="ECO:0000256" key="1">
    <source>
        <dbReference type="ARBA" id="ARBA00022737"/>
    </source>
</evidence>
<dbReference type="SMART" id="SM00382">
    <property type="entry name" value="AAA"/>
    <property type="match status" value="2"/>
</dbReference>
<dbReference type="InterPro" id="IPR027417">
    <property type="entry name" value="P-loop_NTPase"/>
</dbReference>
<sequence length="531" mass="57284">MSSSMQSAITLQHVSFEWPDGTVALSRLDGALTTGRTGLVGRNGTGKSTLLRLIAGVLTPTSGRIETTGEVGYLPQTLTLGRQETIAELLGVAGKLAALRAIEAGDTGEAHFETIGEDWDIEARAEEALHDIGFGAADLDRKVGEISGGEAVLVAITGLRIRRTPITLLDEPTNNLDRETRTKLAEFVDVWPGTLVVVSHDLELLEHMDSTAELHGATLDVFGGPYSAWKQHIEQEQAAAAQAARTAEQALKVEKRQRIEAETKLARRERTGRATQQNGGIPRILAGNRASSAQSSAGAMRITLDAKVRAAQEVLDAAAGRVRREEHIHLELPDPDVPRGRRIAELRDGDRSIVVQGPERVALVGRNGAGKTTLIENLINGRDPERGTLFTDRIGYLPQRLDGLDEQAGALENVHAVAPATAPGTIRNRLARLLLRGSSVERPVSTLSGGERFRVSLARLLFADPPAQLLILDEPTNNLDIASVDQLVEALADYRGAILVVSHDYPFLHRIGIDTIIELEAGGRMRRRGAL</sequence>
<evidence type="ECO:0000313" key="6">
    <source>
        <dbReference type="Proteomes" id="UP000733379"/>
    </source>
</evidence>
<keyword evidence="6" id="KW-1185">Reference proteome</keyword>
<dbReference type="InterPro" id="IPR003593">
    <property type="entry name" value="AAA+_ATPase"/>
</dbReference>
<dbReference type="InterPro" id="IPR050611">
    <property type="entry name" value="ABCF"/>
</dbReference>
<dbReference type="Pfam" id="PF00005">
    <property type="entry name" value="ABC_tran"/>
    <property type="match status" value="2"/>
</dbReference>
<dbReference type="RefSeq" id="WP_215923125.1">
    <property type="nucleotide sequence ID" value="NZ_JAHKNI010000018.1"/>
</dbReference>
<dbReference type="PANTHER" id="PTHR19211:SF6">
    <property type="entry name" value="BLL7188 PROTEIN"/>
    <property type="match status" value="1"/>
</dbReference>
<evidence type="ECO:0000256" key="2">
    <source>
        <dbReference type="ARBA" id="ARBA00022741"/>
    </source>
</evidence>
<dbReference type="SUPFAM" id="SSF52540">
    <property type="entry name" value="P-loop containing nucleoside triphosphate hydrolases"/>
    <property type="match status" value="2"/>
</dbReference>
<proteinExistence type="predicted"/>
<reference evidence="5 6" key="1">
    <citation type="submission" date="2021-06" db="EMBL/GenBank/DDBJ databases">
        <title>Actinomycetes sequencing.</title>
        <authorList>
            <person name="Shan Q."/>
        </authorList>
    </citation>
    <scope>NUCLEOTIDE SEQUENCE [LARGE SCALE GENOMIC DNA]</scope>
    <source>
        <strain evidence="5 6">NEAU-G5</strain>
    </source>
</reference>
<dbReference type="Proteomes" id="UP000733379">
    <property type="component" value="Unassembled WGS sequence"/>
</dbReference>
<keyword evidence="1" id="KW-0677">Repeat</keyword>
<protein>
    <submittedName>
        <fullName evidence="5">ATP-binding cassette domain-containing protein</fullName>
    </submittedName>
</protein>
<dbReference type="GO" id="GO:0005524">
    <property type="term" value="F:ATP binding"/>
    <property type="evidence" value="ECO:0007669"/>
    <property type="project" value="UniProtKB-KW"/>
</dbReference>
<dbReference type="PANTHER" id="PTHR19211">
    <property type="entry name" value="ATP-BINDING TRANSPORT PROTEIN-RELATED"/>
    <property type="match status" value="1"/>
</dbReference>
<keyword evidence="3 5" id="KW-0067">ATP-binding</keyword>
<evidence type="ECO:0000313" key="5">
    <source>
        <dbReference type="EMBL" id="MBU3067036.1"/>
    </source>
</evidence>
<name>A0ABS6BB93_9NOCA</name>
<dbReference type="CDD" id="cd03221">
    <property type="entry name" value="ABCF_EF-3"/>
    <property type="match status" value="1"/>
</dbReference>
<gene>
    <name evidence="5" type="ORF">KO481_36640</name>
</gene>
<dbReference type="PROSITE" id="PS50893">
    <property type="entry name" value="ABC_TRANSPORTER_2"/>
    <property type="match status" value="2"/>
</dbReference>
<dbReference type="InterPro" id="IPR003439">
    <property type="entry name" value="ABC_transporter-like_ATP-bd"/>
</dbReference>